<dbReference type="Pfam" id="PF01388">
    <property type="entry name" value="ARID"/>
    <property type="match status" value="1"/>
</dbReference>
<dbReference type="FunFam" id="1.10.150.60:FF:000022">
    <property type="entry name" value="High mobility group B protein 15"/>
    <property type="match status" value="1"/>
</dbReference>
<dbReference type="InterPro" id="IPR009071">
    <property type="entry name" value="HMG_box_dom"/>
</dbReference>
<keyword evidence="4 6" id="KW-0539">Nucleus</keyword>
<dbReference type="SUPFAM" id="SSF47095">
    <property type="entry name" value="HMG-box"/>
    <property type="match status" value="1"/>
</dbReference>
<feature type="region of interest" description="Disordered" evidence="7">
    <location>
        <begin position="350"/>
        <end position="387"/>
    </location>
</feature>
<organism evidence="10 11">
    <name type="scientific">Dioscorea cayennensis subsp. rotundata</name>
    <name type="common">White Guinea yam</name>
    <name type="synonym">Dioscorea rotundata</name>
    <dbReference type="NCBI Taxonomy" id="55577"/>
    <lineage>
        <taxon>Eukaryota</taxon>
        <taxon>Viridiplantae</taxon>
        <taxon>Streptophyta</taxon>
        <taxon>Embryophyta</taxon>
        <taxon>Tracheophyta</taxon>
        <taxon>Spermatophyta</taxon>
        <taxon>Magnoliopsida</taxon>
        <taxon>Liliopsida</taxon>
        <taxon>Dioscoreales</taxon>
        <taxon>Dioscoreaceae</taxon>
        <taxon>Dioscorea</taxon>
    </lineage>
</organism>
<keyword evidence="2 6" id="KW-0238">DNA-binding</keyword>
<dbReference type="SMART" id="SM00501">
    <property type="entry name" value="BRIGHT"/>
    <property type="match status" value="1"/>
</dbReference>
<dbReference type="PANTHER" id="PTHR46691:SF3">
    <property type="entry name" value="HIGH MOBILITY GROUP B PROTEIN 15"/>
    <property type="match status" value="1"/>
</dbReference>
<evidence type="ECO:0000256" key="7">
    <source>
        <dbReference type="SAM" id="MobiDB-lite"/>
    </source>
</evidence>
<evidence type="ECO:0000256" key="3">
    <source>
        <dbReference type="ARBA" id="ARBA00023163"/>
    </source>
</evidence>
<dbReference type="SMART" id="SM01014">
    <property type="entry name" value="ARID"/>
    <property type="match status" value="1"/>
</dbReference>
<dbReference type="AlphaFoldDB" id="A0AB40BET4"/>
<proteinExistence type="predicted"/>
<gene>
    <name evidence="11" type="primary">LOC120261882</name>
</gene>
<sequence>MTQEVVAEKNLVGKQLIDKGKQLVGQMDSASQTNYHPYPKPLATYENVVSDRKLFMETLEKLHLMMGTKFMVPTVAGKVLDLHQLFVEVTTRGGMEKVIRDRRWRDVVASFNFPSTATNASFVLRKYYMSLLYHYEQIYLFKSQGWNPPPTGSLQSPPAPSMSPGNFGEPYNETPPAARKRKSNDLVAPTDLSRLAGSPVTGVIEGKCEHGYFVSVRVGTTNLRGILYHLPGQDAKKKISRHWHKKKLRKRDPAFPRPNRSGYNFFFAEQHARLKPLYPGKDREIGRMIGDLWNKLTDVEKAVYQEKGVKDKERYQSELEVYMKQFHIGQVISDAVPIQQCPADTDLATVDKDSKILTDNSDNSTSDGSDNSEGKNLNTNSDTEMVQ</sequence>
<dbReference type="Proteomes" id="UP001515500">
    <property type="component" value="Chromosome 5"/>
</dbReference>
<evidence type="ECO:0000256" key="2">
    <source>
        <dbReference type="ARBA" id="ARBA00023125"/>
    </source>
</evidence>
<dbReference type="SUPFAM" id="SSF46774">
    <property type="entry name" value="ARID-like"/>
    <property type="match status" value="1"/>
</dbReference>
<dbReference type="GeneID" id="120261882"/>
<dbReference type="GO" id="GO:0005634">
    <property type="term" value="C:nucleus"/>
    <property type="evidence" value="ECO:0007669"/>
    <property type="project" value="UniProtKB-UniRule"/>
</dbReference>
<dbReference type="GO" id="GO:0090406">
    <property type="term" value="C:pollen tube"/>
    <property type="evidence" value="ECO:0007669"/>
    <property type="project" value="EnsemblPlants"/>
</dbReference>
<dbReference type="GO" id="GO:0009860">
    <property type="term" value="P:pollen tube growth"/>
    <property type="evidence" value="ECO:0007669"/>
    <property type="project" value="EnsemblPlants"/>
</dbReference>
<evidence type="ECO:0000259" key="9">
    <source>
        <dbReference type="PROSITE" id="PS51011"/>
    </source>
</evidence>
<dbReference type="InterPro" id="IPR036910">
    <property type="entry name" value="HMG_box_dom_sf"/>
</dbReference>
<dbReference type="InterPro" id="IPR001606">
    <property type="entry name" value="ARID_dom"/>
</dbReference>
<feature type="region of interest" description="Disordered" evidence="7">
    <location>
        <begin position="150"/>
        <end position="190"/>
    </location>
</feature>
<dbReference type="SMART" id="SM00398">
    <property type="entry name" value="HMG"/>
    <property type="match status" value="1"/>
</dbReference>
<evidence type="ECO:0000313" key="11">
    <source>
        <dbReference type="RefSeq" id="XP_039125824.1"/>
    </source>
</evidence>
<dbReference type="GO" id="GO:0009846">
    <property type="term" value="P:pollen germination"/>
    <property type="evidence" value="ECO:0007669"/>
    <property type="project" value="EnsemblPlants"/>
</dbReference>
<keyword evidence="10" id="KW-1185">Reference proteome</keyword>
<dbReference type="Gene3D" id="1.10.30.10">
    <property type="entry name" value="High mobility group box domain"/>
    <property type="match status" value="1"/>
</dbReference>
<dbReference type="InterPro" id="IPR045303">
    <property type="entry name" value="ARID_HMGB9-like"/>
</dbReference>
<evidence type="ECO:0000256" key="6">
    <source>
        <dbReference type="PROSITE-ProRule" id="PRU00267"/>
    </source>
</evidence>
<protein>
    <submittedName>
        <fullName evidence="11">High mobility group B protein 15-like</fullName>
    </submittedName>
</protein>
<dbReference type="RefSeq" id="XP_039125824.1">
    <property type="nucleotide sequence ID" value="XM_039269890.1"/>
</dbReference>
<name>A0AB40BET4_DIOCR</name>
<evidence type="ECO:0000259" key="8">
    <source>
        <dbReference type="PROSITE" id="PS50118"/>
    </source>
</evidence>
<keyword evidence="1" id="KW-0805">Transcription regulation</keyword>
<keyword evidence="3" id="KW-0804">Transcription</keyword>
<comment type="function">
    <text evidence="5">Binds preferentially DNA with A/T-rich content.</text>
</comment>
<dbReference type="CDD" id="cd16872">
    <property type="entry name" value="ARID_HMGB9-like"/>
    <property type="match status" value="1"/>
</dbReference>
<feature type="domain" description="HMG box" evidence="8">
    <location>
        <begin position="256"/>
        <end position="323"/>
    </location>
</feature>
<evidence type="ECO:0000256" key="1">
    <source>
        <dbReference type="ARBA" id="ARBA00023015"/>
    </source>
</evidence>
<dbReference type="GO" id="GO:0000976">
    <property type="term" value="F:transcription cis-regulatory region binding"/>
    <property type="evidence" value="ECO:0007669"/>
    <property type="project" value="EnsemblPlants"/>
</dbReference>
<feature type="compositionally biased region" description="Pro residues" evidence="7">
    <location>
        <begin position="150"/>
        <end position="161"/>
    </location>
</feature>
<evidence type="ECO:0000256" key="5">
    <source>
        <dbReference type="ARBA" id="ARBA00054600"/>
    </source>
</evidence>
<dbReference type="PROSITE" id="PS50118">
    <property type="entry name" value="HMG_BOX_2"/>
    <property type="match status" value="1"/>
</dbReference>
<evidence type="ECO:0000256" key="4">
    <source>
        <dbReference type="ARBA" id="ARBA00023242"/>
    </source>
</evidence>
<dbReference type="GO" id="GO:0000400">
    <property type="term" value="F:four-way junction DNA binding"/>
    <property type="evidence" value="ECO:0007669"/>
    <property type="project" value="EnsemblPlants"/>
</dbReference>
<feature type="compositionally biased region" description="Low complexity" evidence="7">
    <location>
        <begin position="358"/>
        <end position="371"/>
    </location>
</feature>
<dbReference type="Pfam" id="PF00505">
    <property type="entry name" value="HMG_box"/>
    <property type="match status" value="1"/>
</dbReference>
<dbReference type="Gene3D" id="1.10.150.60">
    <property type="entry name" value="ARID DNA-binding domain"/>
    <property type="match status" value="1"/>
</dbReference>
<feature type="domain" description="ARID" evidence="9">
    <location>
        <begin position="49"/>
        <end position="140"/>
    </location>
</feature>
<dbReference type="GO" id="GO:0019760">
    <property type="term" value="P:glucosinolate metabolic process"/>
    <property type="evidence" value="ECO:0007669"/>
    <property type="project" value="EnsemblPlants"/>
</dbReference>
<dbReference type="PANTHER" id="PTHR46691">
    <property type="entry name" value="HIGH MOBILITY GROUP B PROTEIN 9"/>
    <property type="match status" value="1"/>
</dbReference>
<accession>A0AB40BET4</accession>
<feature type="compositionally biased region" description="Polar residues" evidence="7">
    <location>
        <begin position="374"/>
        <end position="387"/>
    </location>
</feature>
<dbReference type="CDD" id="cd22009">
    <property type="entry name" value="HMG-box_AtHMGB9-like"/>
    <property type="match status" value="1"/>
</dbReference>
<dbReference type="PROSITE" id="PS51011">
    <property type="entry name" value="ARID"/>
    <property type="match status" value="1"/>
</dbReference>
<feature type="DNA-binding region" description="HMG box" evidence="6">
    <location>
        <begin position="256"/>
        <end position="323"/>
    </location>
</feature>
<evidence type="ECO:0000313" key="10">
    <source>
        <dbReference type="Proteomes" id="UP001515500"/>
    </source>
</evidence>
<reference evidence="11" key="1">
    <citation type="submission" date="2025-08" db="UniProtKB">
        <authorList>
            <consortium name="RefSeq"/>
        </authorList>
    </citation>
    <scope>IDENTIFICATION</scope>
</reference>
<dbReference type="InterPro" id="IPR036431">
    <property type="entry name" value="ARID_dom_sf"/>
</dbReference>